<dbReference type="OrthoDB" id="302055at2759"/>
<evidence type="ECO:0000313" key="1">
    <source>
        <dbReference type="EMBL" id="CAD8162799.1"/>
    </source>
</evidence>
<proteinExistence type="predicted"/>
<comment type="caution">
    <text evidence="1">The sequence shown here is derived from an EMBL/GenBank/DDBJ whole genome shotgun (WGS) entry which is preliminary data.</text>
</comment>
<gene>
    <name evidence="1" type="ORF">PPENT_87.1.T0380245</name>
</gene>
<keyword evidence="2" id="KW-1185">Reference proteome</keyword>
<evidence type="ECO:0000313" key="2">
    <source>
        <dbReference type="Proteomes" id="UP000689195"/>
    </source>
</evidence>
<dbReference type="AlphaFoldDB" id="A0A8S1UGA2"/>
<protein>
    <submittedName>
        <fullName evidence="1">Uncharacterized protein</fullName>
    </submittedName>
</protein>
<accession>A0A8S1UGA2</accession>
<dbReference type="EMBL" id="CAJJDO010000038">
    <property type="protein sequence ID" value="CAD8162799.1"/>
    <property type="molecule type" value="Genomic_DNA"/>
</dbReference>
<name>A0A8S1UGA2_9CILI</name>
<dbReference type="Proteomes" id="UP000689195">
    <property type="component" value="Unassembled WGS sequence"/>
</dbReference>
<reference evidence="1" key="1">
    <citation type="submission" date="2021-01" db="EMBL/GenBank/DDBJ databases">
        <authorList>
            <consortium name="Genoscope - CEA"/>
            <person name="William W."/>
        </authorList>
    </citation>
    <scope>NUCLEOTIDE SEQUENCE</scope>
</reference>
<sequence>MQNSQEQLNNQKMLRKSIQKNKPQQKCIKKDVGKPAGIDVIKLETPKVWSCLNVERQLIEYFTQIGRHVYLSLAGKIKNSQKDGLSDKALAKLQKYQAIYQNKSIYSYIEHIAQSLFNWKCQKLSVVYFFRNDRTSYNKYQKIYLINEKWNQIIKNIKFLLNEQFYFELISILKMFESNYTTEQICDKMIEQSKELDQVPQIIQNFFILLNKEKKIEQQIHGASCAQLEMLKTIYLNSLDNHKDYLQIIIEKLRQIMYENWIPQFIQQYDNVSLEVQNKIFNDESNFIFQSDKE</sequence>
<organism evidence="1 2">
    <name type="scientific">Paramecium pentaurelia</name>
    <dbReference type="NCBI Taxonomy" id="43138"/>
    <lineage>
        <taxon>Eukaryota</taxon>
        <taxon>Sar</taxon>
        <taxon>Alveolata</taxon>
        <taxon>Ciliophora</taxon>
        <taxon>Intramacronucleata</taxon>
        <taxon>Oligohymenophorea</taxon>
        <taxon>Peniculida</taxon>
        <taxon>Parameciidae</taxon>
        <taxon>Paramecium</taxon>
    </lineage>
</organism>